<gene>
    <name evidence="2" type="ORF">GHJ91_16155</name>
</gene>
<sequence>MCLPVAVRARAAHKASRVMISTGKSAEQRSAARTMPRLERNISAILKRREEEERGRHAHDRLAQAITTFAGSMTFVCLHVLVFGAWIAANLGLVPNVPVFDPTFAILAMIASVEAIFISTFVLISQNRMAEKDDERSDLNLQISLLAEQEATQLLTLLREIAGRLGVKVDGEEDIRELSKEVTPEEILNRLEDQKVRSGE</sequence>
<protein>
    <submittedName>
        <fullName evidence="2">DUF1003 domain-containing protein</fullName>
    </submittedName>
</protein>
<reference evidence="2" key="1">
    <citation type="journal article" date="2013" name="Genome Biol.">
        <title>Comparative genomics of the core and accessory genomes of 48 Sinorhizobium strains comprising five genospecies.</title>
        <authorList>
            <person name="Sugawara M."/>
            <person name="Epstein B."/>
            <person name="Badgley B.D."/>
            <person name="Unno T."/>
            <person name="Xu L."/>
            <person name="Reese J."/>
            <person name="Gyaneshwar P."/>
            <person name="Denny R."/>
            <person name="Mudge J."/>
            <person name="Bharti A.K."/>
            <person name="Farmer A.D."/>
            <person name="May G.D."/>
            <person name="Woodward J.E."/>
            <person name="Medigue C."/>
            <person name="Vallenet D."/>
            <person name="Lajus A."/>
            <person name="Rouy Z."/>
            <person name="Martinez-Vaz B."/>
            <person name="Tiffin P."/>
            <person name="Young N.D."/>
            <person name="Sadowsky M.J."/>
        </authorList>
    </citation>
    <scope>NUCLEOTIDE SEQUENCE</scope>
    <source>
        <strain evidence="2">M1</strain>
    </source>
</reference>
<dbReference type="InterPro" id="IPR010406">
    <property type="entry name" value="DUF1003"/>
</dbReference>
<keyword evidence="1" id="KW-1133">Transmembrane helix</keyword>
<name>A0A6G1WLM9_9HYPH</name>
<dbReference type="AlphaFoldDB" id="A0A6G1WLM9"/>
<feature type="transmembrane region" description="Helical" evidence="1">
    <location>
        <begin position="62"/>
        <end position="89"/>
    </location>
</feature>
<evidence type="ECO:0000256" key="1">
    <source>
        <dbReference type="SAM" id="Phobius"/>
    </source>
</evidence>
<dbReference type="OMA" id="INQNRMA"/>
<evidence type="ECO:0000313" key="2">
    <source>
        <dbReference type="EMBL" id="MQW70624.1"/>
    </source>
</evidence>
<accession>A0A6G1WLM9</accession>
<dbReference type="EMBL" id="WISB01000106">
    <property type="protein sequence ID" value="MQW70624.1"/>
    <property type="molecule type" value="Genomic_DNA"/>
</dbReference>
<comment type="caution">
    <text evidence="2">The sequence shown here is derived from an EMBL/GenBank/DDBJ whole genome shotgun (WGS) entry which is preliminary data.</text>
</comment>
<feature type="transmembrane region" description="Helical" evidence="1">
    <location>
        <begin position="104"/>
        <end position="124"/>
    </location>
</feature>
<organism evidence="2">
    <name type="scientific">Sinorhizobium medicae</name>
    <dbReference type="NCBI Taxonomy" id="110321"/>
    <lineage>
        <taxon>Bacteria</taxon>
        <taxon>Pseudomonadati</taxon>
        <taxon>Pseudomonadota</taxon>
        <taxon>Alphaproteobacteria</taxon>
        <taxon>Hyphomicrobiales</taxon>
        <taxon>Rhizobiaceae</taxon>
        <taxon>Sinorhizobium/Ensifer group</taxon>
        <taxon>Sinorhizobium</taxon>
    </lineage>
</organism>
<proteinExistence type="predicted"/>
<keyword evidence="1" id="KW-0812">Transmembrane</keyword>
<keyword evidence="1" id="KW-0472">Membrane</keyword>
<dbReference type="Pfam" id="PF06210">
    <property type="entry name" value="DUF1003"/>
    <property type="match status" value="1"/>
</dbReference>